<evidence type="ECO:0000313" key="1">
    <source>
        <dbReference type="EMBL" id="EDP99797.1"/>
    </source>
</evidence>
<protein>
    <recommendedName>
        <fullName evidence="3">Transposase IS4-like domain-containing protein</fullName>
    </recommendedName>
</protein>
<organism evidence="1 2">
    <name type="scientific">Shewanella benthica KT99</name>
    <dbReference type="NCBI Taxonomy" id="314608"/>
    <lineage>
        <taxon>Bacteria</taxon>
        <taxon>Pseudomonadati</taxon>
        <taxon>Pseudomonadota</taxon>
        <taxon>Gammaproteobacteria</taxon>
        <taxon>Alteromonadales</taxon>
        <taxon>Shewanellaceae</taxon>
        <taxon>Shewanella</taxon>
    </lineage>
</organism>
<sequence>MLVNKSWLNNKYQWVGLKSIIKVTSDVHEKTTGKETTETRWYISSLDLNAEQALSSVRNHWQVESMHWVLDMTFREDESRIRKGRGPLAFNVMRKIAMTVFKQDQTKRASIVAKKKMAGLDDEYRSTLLESGIKMR</sequence>
<dbReference type="EMBL" id="ABIC01000032">
    <property type="protein sequence ID" value="EDP99797.1"/>
    <property type="molecule type" value="Genomic_DNA"/>
</dbReference>
<name>A9EID7_9GAMM</name>
<gene>
    <name evidence="1" type="ORF">KT99_14274</name>
</gene>
<dbReference type="AlphaFoldDB" id="A9EID7"/>
<dbReference type="Proteomes" id="UP000005839">
    <property type="component" value="Unassembled WGS sequence"/>
</dbReference>
<dbReference type="InterPro" id="IPR047647">
    <property type="entry name" value="ISAs1_transpos"/>
</dbReference>
<dbReference type="NCBIfam" id="NF033564">
    <property type="entry name" value="transpos_ISAs1"/>
    <property type="match status" value="1"/>
</dbReference>
<accession>A9EID7</accession>
<dbReference type="STRING" id="314608.KT99_14274"/>
<keyword evidence="2" id="KW-1185">Reference proteome</keyword>
<reference evidence="1 2" key="1">
    <citation type="submission" date="2007-10" db="EMBL/GenBank/DDBJ databases">
        <authorList>
            <person name="Yayanos A."/>
            <person name="Ferriera S."/>
            <person name="Johnson J."/>
            <person name="Kravitz S."/>
            <person name="Halpern A."/>
            <person name="Remington K."/>
            <person name="Beeson K."/>
            <person name="Tran B."/>
            <person name="Rogers Y.-H."/>
            <person name="Friedman R."/>
            <person name="Venter J.C."/>
        </authorList>
    </citation>
    <scope>NUCLEOTIDE SEQUENCE [LARGE SCALE GENOMIC DNA]</scope>
    <source>
        <strain evidence="1 2">KT99</strain>
    </source>
</reference>
<dbReference type="InterPro" id="IPR051698">
    <property type="entry name" value="Transposase_11-like"/>
</dbReference>
<evidence type="ECO:0008006" key="3">
    <source>
        <dbReference type="Google" id="ProtNLM"/>
    </source>
</evidence>
<proteinExistence type="predicted"/>
<evidence type="ECO:0000313" key="2">
    <source>
        <dbReference type="Proteomes" id="UP000005839"/>
    </source>
</evidence>
<dbReference type="PANTHER" id="PTHR30298:SF0">
    <property type="entry name" value="PROTEIN YBFL-RELATED"/>
    <property type="match status" value="1"/>
</dbReference>
<comment type="caution">
    <text evidence="1">The sequence shown here is derived from an EMBL/GenBank/DDBJ whole genome shotgun (WGS) entry which is preliminary data.</text>
</comment>
<dbReference type="PANTHER" id="PTHR30298">
    <property type="entry name" value="H REPEAT-ASSOCIATED PREDICTED TRANSPOSASE"/>
    <property type="match status" value="1"/>
</dbReference>